<dbReference type="Gene3D" id="3.10.350.10">
    <property type="entry name" value="LysM domain"/>
    <property type="match status" value="4"/>
</dbReference>
<evidence type="ECO:0000256" key="2">
    <source>
        <dbReference type="ARBA" id="ARBA00023026"/>
    </source>
</evidence>
<evidence type="ECO:0000313" key="7">
    <source>
        <dbReference type="EMBL" id="KAH6687318.1"/>
    </source>
</evidence>
<accession>A0A9P8VC46</accession>
<dbReference type="Proteomes" id="UP000770015">
    <property type="component" value="Unassembled WGS sequence"/>
</dbReference>
<evidence type="ECO:0000256" key="4">
    <source>
        <dbReference type="SAM" id="MobiDB-lite"/>
    </source>
</evidence>
<keyword evidence="5" id="KW-0732">Signal</keyword>
<proteinExistence type="inferred from homology"/>
<dbReference type="AlphaFoldDB" id="A0A9P8VC46"/>
<feature type="domain" description="LysM" evidence="6">
    <location>
        <begin position="222"/>
        <end position="268"/>
    </location>
</feature>
<sequence>MARSLFFAALLPFLSFHVDAQQFQDYLQPYDSFGLSDACFEAVNTTLTTCPSWLVEHAGFSGASFDILPENALVSLCGGSCLSEMASLKTMISRACTQSTDIMVPPEGVAYPATFIIDRFLYAAELSCLKDLSSGKYCDLVVAPWMEQEAPYSRAQNCSDCELRTQMKQLSSPFGYDDKDATSFSQLTSSCGATAQYNYARPTSYALNATKVVVAQPTCTAGSYTVQDGDSCNLIAEKMSVSTESLITENGFDLSCSFFPAPGASICLPLTCKTRQLGLYDTCDTIVEEEGIKFGQLRAWNPIISPGCANLGSWTGRYLCVSPPHGTVTIPDGRAITAAPIPTNTQGESNTNCGQWYTITLDDTCATVSLAFGISLVDFYFLNPQVASPSCNNLWLGYSYCVKPVGSIETYSGYVIEGPTTSFTRPPVPPPTQNAIIPIAKDKPHAPGTLDGCFAYRDAWDDALIAGKFEFLNDCEHAAVLGGATLDQLLEWNPSLSDSNCRLDQRFSYCITEDYPDDWVEGPTTTSTTSKPGTTSKALPTTTTVSRTTTATTTTAPIPTTTTTSQTPPTTTTMPSNGINTPSPVQQGMVTNCNAFATVRPTTTCQGILDWNKLTLANFFKWNPSVGSDCSGLEKNTWACIGVIENSPPPSTTTTSAGNGVAVSAYMKTWLASQDDVNHAIYHTLT</sequence>
<dbReference type="PANTHER" id="PTHR34997:SF1">
    <property type="entry name" value="PEPTIDOGLYCAN-BINDING LYSIN DOMAIN"/>
    <property type="match status" value="1"/>
</dbReference>
<reference evidence="7" key="1">
    <citation type="journal article" date="2021" name="Nat. Commun.">
        <title>Genetic determinants of endophytism in the Arabidopsis root mycobiome.</title>
        <authorList>
            <person name="Mesny F."/>
            <person name="Miyauchi S."/>
            <person name="Thiergart T."/>
            <person name="Pickel B."/>
            <person name="Atanasova L."/>
            <person name="Karlsson M."/>
            <person name="Huettel B."/>
            <person name="Barry K.W."/>
            <person name="Haridas S."/>
            <person name="Chen C."/>
            <person name="Bauer D."/>
            <person name="Andreopoulos W."/>
            <person name="Pangilinan J."/>
            <person name="LaButti K."/>
            <person name="Riley R."/>
            <person name="Lipzen A."/>
            <person name="Clum A."/>
            <person name="Drula E."/>
            <person name="Henrissat B."/>
            <person name="Kohler A."/>
            <person name="Grigoriev I.V."/>
            <person name="Martin F.M."/>
            <person name="Hacquard S."/>
        </authorList>
    </citation>
    <scope>NUCLEOTIDE SEQUENCE</scope>
    <source>
        <strain evidence="7">MPI-SDFR-AT-0117</strain>
    </source>
</reference>
<organism evidence="7 8">
    <name type="scientific">Plectosphaerella plurivora</name>
    <dbReference type="NCBI Taxonomy" id="936078"/>
    <lineage>
        <taxon>Eukaryota</taxon>
        <taxon>Fungi</taxon>
        <taxon>Dikarya</taxon>
        <taxon>Ascomycota</taxon>
        <taxon>Pezizomycotina</taxon>
        <taxon>Sordariomycetes</taxon>
        <taxon>Hypocreomycetidae</taxon>
        <taxon>Glomerellales</taxon>
        <taxon>Plectosphaerellaceae</taxon>
        <taxon>Plectosphaerella</taxon>
    </lineage>
</organism>
<dbReference type="Pfam" id="PF01476">
    <property type="entry name" value="LysM"/>
    <property type="match status" value="1"/>
</dbReference>
<gene>
    <name evidence="7" type="ORF">F5X68DRAFT_207197</name>
</gene>
<dbReference type="SMART" id="SM00257">
    <property type="entry name" value="LysM"/>
    <property type="match status" value="2"/>
</dbReference>
<dbReference type="OrthoDB" id="5985073at2759"/>
<keyword evidence="1" id="KW-0147">Chitin-binding</keyword>
<dbReference type="GO" id="GO:0008061">
    <property type="term" value="F:chitin binding"/>
    <property type="evidence" value="ECO:0007669"/>
    <property type="project" value="UniProtKB-KW"/>
</dbReference>
<dbReference type="InterPro" id="IPR036779">
    <property type="entry name" value="LysM_dom_sf"/>
</dbReference>
<feature type="compositionally biased region" description="Low complexity" evidence="4">
    <location>
        <begin position="522"/>
        <end position="573"/>
    </location>
</feature>
<feature type="region of interest" description="Disordered" evidence="4">
    <location>
        <begin position="520"/>
        <end position="578"/>
    </location>
</feature>
<evidence type="ECO:0000313" key="8">
    <source>
        <dbReference type="Proteomes" id="UP000770015"/>
    </source>
</evidence>
<dbReference type="PROSITE" id="PS51782">
    <property type="entry name" value="LYSM"/>
    <property type="match status" value="2"/>
</dbReference>
<protein>
    <recommendedName>
        <fullName evidence="6">LysM domain-containing protein</fullName>
    </recommendedName>
</protein>
<dbReference type="EMBL" id="JAGSXJ010000011">
    <property type="protein sequence ID" value="KAH6687318.1"/>
    <property type="molecule type" value="Genomic_DNA"/>
</dbReference>
<feature type="signal peptide" evidence="5">
    <location>
        <begin position="1"/>
        <end position="20"/>
    </location>
</feature>
<evidence type="ECO:0000256" key="3">
    <source>
        <dbReference type="ARBA" id="ARBA00044955"/>
    </source>
</evidence>
<keyword evidence="2" id="KW-0843">Virulence</keyword>
<comment type="similarity">
    <text evidence="3">Belongs to the secreted LysM effector family.</text>
</comment>
<dbReference type="SUPFAM" id="SSF54106">
    <property type="entry name" value="LysM domain"/>
    <property type="match status" value="2"/>
</dbReference>
<evidence type="ECO:0000259" key="6">
    <source>
        <dbReference type="PROSITE" id="PS51782"/>
    </source>
</evidence>
<evidence type="ECO:0000256" key="1">
    <source>
        <dbReference type="ARBA" id="ARBA00022669"/>
    </source>
</evidence>
<dbReference type="InterPro" id="IPR052210">
    <property type="entry name" value="LysM1-like"/>
</dbReference>
<name>A0A9P8VC46_9PEZI</name>
<comment type="caution">
    <text evidence="7">The sequence shown here is derived from an EMBL/GenBank/DDBJ whole genome shotgun (WGS) entry which is preliminary data.</text>
</comment>
<evidence type="ECO:0000256" key="5">
    <source>
        <dbReference type="SAM" id="SignalP"/>
    </source>
</evidence>
<feature type="domain" description="LysM" evidence="6">
    <location>
        <begin position="355"/>
        <end position="402"/>
    </location>
</feature>
<dbReference type="InterPro" id="IPR018392">
    <property type="entry name" value="LysM"/>
</dbReference>
<feature type="chain" id="PRO_5040465411" description="LysM domain-containing protein" evidence="5">
    <location>
        <begin position="21"/>
        <end position="686"/>
    </location>
</feature>
<dbReference type="PANTHER" id="PTHR34997">
    <property type="entry name" value="AM15"/>
    <property type="match status" value="1"/>
</dbReference>
<keyword evidence="8" id="KW-1185">Reference proteome</keyword>
<dbReference type="CDD" id="cd00118">
    <property type="entry name" value="LysM"/>
    <property type="match status" value="3"/>
</dbReference>